<dbReference type="KEGG" id="taw:EI545_14155"/>
<sequence>MMSVSSSHEKPVRAPVWLLATALGGIAWNVFGAVQFAGSVSATPESLIAQGLTAEQAAVMTGYPVWMTLAFAIGVAGGLVGSVLLLLRNALARPVLLASVLAYVALWIGDAVHGVFAAMGLPQIIILTVVVAIAAALYAASRHPAAKA</sequence>
<accession>A0A3S8U8J5</accession>
<name>A0A3S8U8J5_9RHOB</name>
<dbReference type="EMBL" id="CP034328">
    <property type="protein sequence ID" value="AZL59878.1"/>
    <property type="molecule type" value="Genomic_DNA"/>
</dbReference>
<feature type="transmembrane region" description="Helical" evidence="1">
    <location>
        <begin position="94"/>
        <end position="115"/>
    </location>
</feature>
<dbReference type="OrthoDB" id="8454463at2"/>
<dbReference type="RefSeq" id="WP_125326073.1">
    <property type="nucleotide sequence ID" value="NZ_CP034328.1"/>
</dbReference>
<keyword evidence="1" id="KW-0812">Transmembrane</keyword>
<dbReference type="AlphaFoldDB" id="A0A3S8U8J5"/>
<gene>
    <name evidence="2" type="ORF">EI545_14155</name>
</gene>
<feature type="transmembrane region" description="Helical" evidence="1">
    <location>
        <begin position="121"/>
        <end position="140"/>
    </location>
</feature>
<proteinExistence type="predicted"/>
<evidence type="ECO:0000313" key="3">
    <source>
        <dbReference type="Proteomes" id="UP000282002"/>
    </source>
</evidence>
<evidence type="ECO:0000313" key="2">
    <source>
        <dbReference type="EMBL" id="AZL59878.1"/>
    </source>
</evidence>
<protein>
    <recommendedName>
        <fullName evidence="4">Sugar transporter</fullName>
    </recommendedName>
</protein>
<keyword evidence="3" id="KW-1185">Reference proteome</keyword>
<dbReference type="Proteomes" id="UP000282002">
    <property type="component" value="Chromosome"/>
</dbReference>
<evidence type="ECO:0000256" key="1">
    <source>
        <dbReference type="SAM" id="Phobius"/>
    </source>
</evidence>
<keyword evidence="1" id="KW-0472">Membrane</keyword>
<feature type="transmembrane region" description="Helical" evidence="1">
    <location>
        <begin position="66"/>
        <end position="87"/>
    </location>
</feature>
<organism evidence="2 3">
    <name type="scientific">Tabrizicola piscis</name>
    <dbReference type="NCBI Taxonomy" id="2494374"/>
    <lineage>
        <taxon>Bacteria</taxon>
        <taxon>Pseudomonadati</taxon>
        <taxon>Pseudomonadota</taxon>
        <taxon>Alphaproteobacteria</taxon>
        <taxon>Rhodobacterales</taxon>
        <taxon>Paracoccaceae</taxon>
        <taxon>Tabrizicola</taxon>
    </lineage>
</organism>
<reference evidence="2 3" key="1">
    <citation type="submission" date="2018-12" db="EMBL/GenBank/DDBJ databases">
        <title>Complete genome sequencing of Tabrizicola sp. K13M18.</title>
        <authorList>
            <person name="Bae J.-W."/>
        </authorList>
    </citation>
    <scope>NUCLEOTIDE SEQUENCE [LARGE SCALE GENOMIC DNA]</scope>
    <source>
        <strain evidence="2 3">K13M18</strain>
    </source>
</reference>
<evidence type="ECO:0008006" key="4">
    <source>
        <dbReference type="Google" id="ProtNLM"/>
    </source>
</evidence>
<keyword evidence="1" id="KW-1133">Transmembrane helix</keyword>